<dbReference type="InterPro" id="IPR039417">
    <property type="entry name" value="Peptidase_C1A_papain-like"/>
</dbReference>
<keyword evidence="4" id="KW-0788">Thiol protease</keyword>
<dbReference type="PRINTS" id="PR00705">
    <property type="entry name" value="PAPAIN"/>
</dbReference>
<evidence type="ECO:0000256" key="7">
    <source>
        <dbReference type="ARBA" id="ARBA00069138"/>
    </source>
</evidence>
<feature type="chain" id="PRO_5041319535" description="Cathepsin L-like" evidence="8">
    <location>
        <begin position="18"/>
        <end position="347"/>
    </location>
</feature>
<dbReference type="GO" id="GO:0008234">
    <property type="term" value="F:cysteine-type peptidase activity"/>
    <property type="evidence" value="ECO:0007669"/>
    <property type="project" value="UniProtKB-KW"/>
</dbReference>
<organism evidence="11 12">
    <name type="scientific">Mesorhabditis spiculigera</name>
    <dbReference type="NCBI Taxonomy" id="96644"/>
    <lineage>
        <taxon>Eukaryota</taxon>
        <taxon>Metazoa</taxon>
        <taxon>Ecdysozoa</taxon>
        <taxon>Nematoda</taxon>
        <taxon>Chromadorea</taxon>
        <taxon>Rhabditida</taxon>
        <taxon>Rhabditina</taxon>
        <taxon>Rhabditomorpha</taxon>
        <taxon>Rhabditoidea</taxon>
        <taxon>Rhabditidae</taxon>
        <taxon>Mesorhabditinae</taxon>
        <taxon>Mesorhabditis</taxon>
    </lineage>
</organism>
<dbReference type="InterPro" id="IPR000668">
    <property type="entry name" value="Peptidase_C1A_C"/>
</dbReference>
<evidence type="ECO:0000313" key="12">
    <source>
        <dbReference type="Proteomes" id="UP001177023"/>
    </source>
</evidence>
<protein>
    <recommendedName>
        <fullName evidence="7">Cathepsin L-like</fullName>
    </recommendedName>
</protein>
<gene>
    <name evidence="11" type="ORF">MSPICULIGERA_LOCUS8868</name>
</gene>
<dbReference type="SUPFAM" id="SSF54001">
    <property type="entry name" value="Cysteine proteinases"/>
    <property type="match status" value="1"/>
</dbReference>
<keyword evidence="8" id="KW-0732">Signal</keyword>
<comment type="similarity">
    <text evidence="1">Belongs to the peptidase C1 family.</text>
</comment>
<dbReference type="Proteomes" id="UP001177023">
    <property type="component" value="Unassembled WGS sequence"/>
</dbReference>
<dbReference type="Pfam" id="PF08246">
    <property type="entry name" value="Inhibitor_I29"/>
    <property type="match status" value="1"/>
</dbReference>
<evidence type="ECO:0000259" key="10">
    <source>
        <dbReference type="SMART" id="SM00848"/>
    </source>
</evidence>
<dbReference type="InterPro" id="IPR025661">
    <property type="entry name" value="Pept_asp_AS"/>
</dbReference>
<keyword evidence="6" id="KW-1015">Disulfide bond</keyword>
<evidence type="ECO:0000256" key="2">
    <source>
        <dbReference type="ARBA" id="ARBA00022670"/>
    </source>
</evidence>
<reference evidence="11" key="1">
    <citation type="submission" date="2023-06" db="EMBL/GenBank/DDBJ databases">
        <authorList>
            <person name="Delattre M."/>
        </authorList>
    </citation>
    <scope>NUCLEOTIDE SEQUENCE</scope>
    <source>
        <strain evidence="11">AF72</strain>
    </source>
</reference>
<dbReference type="CDD" id="cd02248">
    <property type="entry name" value="Peptidase_C1A"/>
    <property type="match status" value="1"/>
</dbReference>
<dbReference type="Gene3D" id="3.90.70.10">
    <property type="entry name" value="Cysteine proteinases"/>
    <property type="match status" value="1"/>
</dbReference>
<keyword evidence="2" id="KW-0645">Protease</keyword>
<dbReference type="Pfam" id="PF00112">
    <property type="entry name" value="Peptidase_C1"/>
    <property type="match status" value="1"/>
</dbReference>
<feature type="domain" description="Peptidase C1A papain C-terminal" evidence="9">
    <location>
        <begin position="130"/>
        <end position="346"/>
    </location>
</feature>
<dbReference type="EMBL" id="CATQJA010002310">
    <property type="protein sequence ID" value="CAJ0570428.1"/>
    <property type="molecule type" value="Genomic_DNA"/>
</dbReference>
<dbReference type="PROSITE" id="PS00640">
    <property type="entry name" value="THIOL_PROTEASE_ASN"/>
    <property type="match status" value="1"/>
</dbReference>
<dbReference type="InterPro" id="IPR013201">
    <property type="entry name" value="Prot_inhib_I29"/>
</dbReference>
<feature type="signal peptide" evidence="8">
    <location>
        <begin position="1"/>
        <end position="17"/>
    </location>
</feature>
<evidence type="ECO:0000256" key="1">
    <source>
        <dbReference type="ARBA" id="ARBA00008455"/>
    </source>
</evidence>
<dbReference type="InterPro" id="IPR000169">
    <property type="entry name" value="Pept_cys_AS"/>
</dbReference>
<accession>A0AA36FZH3</accession>
<dbReference type="SMART" id="SM00645">
    <property type="entry name" value="Pept_C1"/>
    <property type="match status" value="1"/>
</dbReference>
<dbReference type="FunFam" id="3.90.70.10:FF:000006">
    <property type="entry name" value="Cathepsin S"/>
    <property type="match status" value="1"/>
</dbReference>
<dbReference type="GO" id="GO:0006508">
    <property type="term" value="P:proteolysis"/>
    <property type="evidence" value="ECO:0007669"/>
    <property type="project" value="UniProtKB-KW"/>
</dbReference>
<evidence type="ECO:0000313" key="11">
    <source>
        <dbReference type="EMBL" id="CAJ0570428.1"/>
    </source>
</evidence>
<dbReference type="InterPro" id="IPR013128">
    <property type="entry name" value="Peptidase_C1A"/>
</dbReference>
<dbReference type="PROSITE" id="PS00639">
    <property type="entry name" value="THIOL_PROTEASE_HIS"/>
    <property type="match status" value="1"/>
</dbReference>
<keyword evidence="5" id="KW-0865">Zymogen</keyword>
<comment type="caution">
    <text evidence="11">The sequence shown here is derived from an EMBL/GenBank/DDBJ whole genome shotgun (WGS) entry which is preliminary data.</text>
</comment>
<dbReference type="InterPro" id="IPR038765">
    <property type="entry name" value="Papain-like_cys_pep_sf"/>
</dbReference>
<dbReference type="PANTHER" id="PTHR12411">
    <property type="entry name" value="CYSTEINE PROTEASE FAMILY C1-RELATED"/>
    <property type="match status" value="1"/>
</dbReference>
<dbReference type="InterPro" id="IPR025660">
    <property type="entry name" value="Pept_his_AS"/>
</dbReference>
<keyword evidence="3" id="KW-0378">Hydrolase</keyword>
<evidence type="ECO:0000256" key="8">
    <source>
        <dbReference type="SAM" id="SignalP"/>
    </source>
</evidence>
<dbReference type="PROSITE" id="PS00139">
    <property type="entry name" value="THIOL_PROTEASE_CYS"/>
    <property type="match status" value="1"/>
</dbReference>
<evidence type="ECO:0000256" key="5">
    <source>
        <dbReference type="ARBA" id="ARBA00023145"/>
    </source>
</evidence>
<evidence type="ECO:0000259" key="9">
    <source>
        <dbReference type="SMART" id="SM00645"/>
    </source>
</evidence>
<evidence type="ECO:0000256" key="3">
    <source>
        <dbReference type="ARBA" id="ARBA00022801"/>
    </source>
</evidence>
<keyword evidence="12" id="KW-1185">Reference proteome</keyword>
<feature type="non-terminal residue" evidence="11">
    <location>
        <position position="347"/>
    </location>
</feature>
<dbReference type="SMART" id="SM00848">
    <property type="entry name" value="Inhibitor_I29"/>
    <property type="match status" value="1"/>
</dbReference>
<name>A0AA36FZH3_9BILA</name>
<sequence>MRSWALLGVVLVVGSQASMKRPTGLRRQIESAMDLWEDYKIEYKKEYDEDEETGAMEAFVKNVIHIDRHNKEFREGKKTFEMGLNHIADLSKDDYKKLNGFRTRFPGDRLGQRPEFNNASMWMAPMNVVAPDEVDWREEGYVTPVKNQGMCGSCWSFSATGALEGQHKRKTGQLVSLSEQNLVDCSSKQGNHGCEGGFMDWAFEYVKQNHGIDTEESYPYTGHQGKCHFNKKTIGADDTGYTDLPEGDEEALKLALATVGPISIAIDAGHRSFQMYKKGVYYEPQCSPEELDHGVLLVGYGTDPEGGDYWLVKNSWGEGWGEKGFIKMARNKNNHCGVATKASFPNV</sequence>
<evidence type="ECO:0000256" key="4">
    <source>
        <dbReference type="ARBA" id="ARBA00022807"/>
    </source>
</evidence>
<feature type="domain" description="Cathepsin propeptide inhibitor" evidence="10">
    <location>
        <begin position="36"/>
        <end position="95"/>
    </location>
</feature>
<proteinExistence type="inferred from homology"/>
<dbReference type="AlphaFoldDB" id="A0AA36FZH3"/>
<evidence type="ECO:0000256" key="6">
    <source>
        <dbReference type="ARBA" id="ARBA00023157"/>
    </source>
</evidence>